<dbReference type="EMBL" id="JAGKQM010000018">
    <property type="protein sequence ID" value="KAH0863185.1"/>
    <property type="molecule type" value="Genomic_DNA"/>
</dbReference>
<organism evidence="5 6">
    <name type="scientific">Brassica napus</name>
    <name type="common">Rape</name>
    <dbReference type="NCBI Taxonomy" id="3708"/>
    <lineage>
        <taxon>Eukaryota</taxon>
        <taxon>Viridiplantae</taxon>
        <taxon>Streptophyta</taxon>
        <taxon>Embryophyta</taxon>
        <taxon>Tracheophyta</taxon>
        <taxon>Spermatophyta</taxon>
        <taxon>Magnoliopsida</taxon>
        <taxon>eudicotyledons</taxon>
        <taxon>Gunneridae</taxon>
        <taxon>Pentapetalae</taxon>
        <taxon>rosids</taxon>
        <taxon>malvids</taxon>
        <taxon>Brassicales</taxon>
        <taxon>Brassicaceae</taxon>
        <taxon>Brassiceae</taxon>
        <taxon>Brassica</taxon>
    </lineage>
</organism>
<name>A0ABQ7Y4T5_BRANA</name>
<keyword evidence="6" id="KW-1185">Reference proteome</keyword>
<protein>
    <recommendedName>
        <fullName evidence="4">S-locus glycoprotein domain-containing protein</fullName>
    </recommendedName>
</protein>
<evidence type="ECO:0000256" key="2">
    <source>
        <dbReference type="ARBA" id="ARBA00023157"/>
    </source>
</evidence>
<dbReference type="Pfam" id="PF00954">
    <property type="entry name" value="S_locus_glycop"/>
    <property type="match status" value="1"/>
</dbReference>
<feature type="domain" description="S-locus glycoprotein" evidence="4">
    <location>
        <begin position="2"/>
        <end position="35"/>
    </location>
</feature>
<comment type="caution">
    <text evidence="5">The sequence shown here is derived from an EMBL/GenBank/DDBJ whole genome shotgun (WGS) entry which is preliminary data.</text>
</comment>
<feature type="region of interest" description="Disordered" evidence="3">
    <location>
        <begin position="300"/>
        <end position="351"/>
    </location>
</feature>
<accession>A0ABQ7Y4T5</accession>
<evidence type="ECO:0000256" key="3">
    <source>
        <dbReference type="SAM" id="MobiDB-lite"/>
    </source>
</evidence>
<gene>
    <name evidence="5" type="ORF">HID58_080396</name>
</gene>
<reference evidence="5 6" key="1">
    <citation type="submission" date="2021-05" db="EMBL/GenBank/DDBJ databases">
        <title>Genome Assembly of Synthetic Allotetraploid Brassica napus Reveals Homoeologous Exchanges between Subgenomes.</title>
        <authorList>
            <person name="Davis J.T."/>
        </authorList>
    </citation>
    <scope>NUCLEOTIDE SEQUENCE [LARGE SCALE GENOMIC DNA]</scope>
    <source>
        <strain evidence="6">cv. Da-Ae</strain>
        <tissue evidence="5">Seedling</tissue>
    </source>
</reference>
<evidence type="ECO:0000313" key="6">
    <source>
        <dbReference type="Proteomes" id="UP000824890"/>
    </source>
</evidence>
<feature type="region of interest" description="Disordered" evidence="3">
    <location>
        <begin position="105"/>
        <end position="159"/>
    </location>
</feature>
<feature type="compositionally biased region" description="Basic and acidic residues" evidence="3">
    <location>
        <begin position="105"/>
        <end position="129"/>
    </location>
</feature>
<evidence type="ECO:0000259" key="4">
    <source>
        <dbReference type="Pfam" id="PF00954"/>
    </source>
</evidence>
<dbReference type="Proteomes" id="UP000824890">
    <property type="component" value="Unassembled WGS sequence"/>
</dbReference>
<keyword evidence="1" id="KW-0732">Signal</keyword>
<proteinExistence type="predicted"/>
<dbReference type="InterPro" id="IPR000858">
    <property type="entry name" value="S_locus_glycoprot_dom"/>
</dbReference>
<evidence type="ECO:0000256" key="1">
    <source>
        <dbReference type="ARBA" id="ARBA00022729"/>
    </source>
</evidence>
<sequence length="351" mass="39376">MFPDDMCSWYNKCGANGLCSRDTSPNGKCIEWFEARDKEAWDLNDYTGGCGMLDGKAIAAKRLLKESAQGIQGFANEVMMIAECSTCQFSTRPWLLRRGRRNGYGEEDRKKAQRKPYSDEIKSTHADRIVRHHSDRSRNNRYGGSRASTGPYDRPQRKTWQEKAERIKHSLPAVRSREIVPYEQSSPIRNDELNGPIEHQGIGSGDGKTAKRLVSTIVTPSRSVHDMEENVTKRAKGLTRSLSFTSLSEQEPAATDGDNQIIGALNDMDIEDQQEEEVMECDAPDEDLLGMELKEMEDTAARHDANMKTTCQDDNDNEAKALKNSKQGTRANVPLGFQSKKFEAKAAPSDF</sequence>
<keyword evidence="2" id="KW-1015">Disulfide bond</keyword>
<evidence type="ECO:0000313" key="5">
    <source>
        <dbReference type="EMBL" id="KAH0863185.1"/>
    </source>
</evidence>